<gene>
    <name evidence="2 3" type="primary">dtd</name>
    <name evidence="3" type="ORF">MFMK1_003049</name>
</gene>
<dbReference type="InterPro" id="IPR003732">
    <property type="entry name" value="Daa-tRNA_deacyls_DTD"/>
</dbReference>
<evidence type="ECO:0000256" key="1">
    <source>
        <dbReference type="ARBA" id="ARBA00009673"/>
    </source>
</evidence>
<dbReference type="CDD" id="cd00563">
    <property type="entry name" value="Dtyr_deacylase"/>
    <property type="match status" value="1"/>
</dbReference>
<name>A0AAU0UQY2_9FIRM</name>
<dbReference type="HAMAP" id="MF_00518">
    <property type="entry name" value="Deacylase_Dtd"/>
    <property type="match status" value="1"/>
</dbReference>
<dbReference type="AlphaFoldDB" id="A0AAU0UQY2"/>
<accession>A0AAU0UQY2</accession>
<dbReference type="GO" id="GO:0051500">
    <property type="term" value="F:D-tyrosyl-tRNA(Tyr) deacylase activity"/>
    <property type="evidence" value="ECO:0007669"/>
    <property type="project" value="TreeGrafter"/>
</dbReference>
<comment type="subcellular location">
    <subcellularLocation>
        <location evidence="2">Cytoplasm</location>
    </subcellularLocation>
</comment>
<dbReference type="RefSeq" id="WP_366922583.1">
    <property type="nucleotide sequence ID" value="NZ_CP121694.1"/>
</dbReference>
<organism evidence="3 4">
    <name type="scientific">Metallumcola ferriviriculae</name>
    <dbReference type="NCBI Taxonomy" id="3039180"/>
    <lineage>
        <taxon>Bacteria</taxon>
        <taxon>Bacillati</taxon>
        <taxon>Bacillota</taxon>
        <taxon>Clostridia</taxon>
        <taxon>Neomoorellales</taxon>
        <taxon>Desulfitibacteraceae</taxon>
        <taxon>Metallumcola</taxon>
    </lineage>
</organism>
<sequence>MRAVAQRVNGASVSVNGDVAGEIGLGLMVLLGVGPEDNEQDAVYLAKKMVNLRIFPDAEEKMNLSLLDVGGAVLSVSQFTLYGDCRKGRRPSFAGAALPTQGEKLYHVFNECLQQFGINVAVGRFGAHMEVKLTNDGPVTLLLDSKKNF</sequence>
<evidence type="ECO:0000313" key="4">
    <source>
        <dbReference type="Proteomes" id="UP001329915"/>
    </source>
</evidence>
<dbReference type="GO" id="GO:0043908">
    <property type="term" value="F:Ser(Gly)-tRNA(Ala) hydrolase activity"/>
    <property type="evidence" value="ECO:0007669"/>
    <property type="project" value="UniProtKB-UniRule"/>
</dbReference>
<evidence type="ECO:0000256" key="2">
    <source>
        <dbReference type="HAMAP-Rule" id="MF_00518"/>
    </source>
</evidence>
<proteinExistence type="inferred from homology"/>
<dbReference type="NCBIfam" id="TIGR00256">
    <property type="entry name" value="D-aminoacyl-tRNA deacylase"/>
    <property type="match status" value="1"/>
</dbReference>
<dbReference type="PANTHER" id="PTHR10472">
    <property type="entry name" value="D-TYROSYL-TRNA TYR DEACYLASE"/>
    <property type="match status" value="1"/>
</dbReference>
<keyword evidence="2" id="KW-0694">RNA-binding</keyword>
<dbReference type="GO" id="GO:0005737">
    <property type="term" value="C:cytoplasm"/>
    <property type="evidence" value="ECO:0007669"/>
    <property type="project" value="UniProtKB-SubCell"/>
</dbReference>
<comment type="domain">
    <text evidence="2">A Gly-cisPro motif from one monomer fits into the active site of the other monomer to allow specific chiral rejection of L-amino acids.</text>
</comment>
<keyword evidence="2" id="KW-0963">Cytoplasm</keyword>
<dbReference type="SUPFAM" id="SSF69500">
    <property type="entry name" value="DTD-like"/>
    <property type="match status" value="1"/>
</dbReference>
<comment type="subunit">
    <text evidence="2">Homodimer.</text>
</comment>
<keyword evidence="2" id="KW-0820">tRNA-binding</keyword>
<dbReference type="EC" id="3.1.1.-" evidence="2"/>
<dbReference type="PANTHER" id="PTHR10472:SF5">
    <property type="entry name" value="D-AMINOACYL-TRNA DEACYLASE 1"/>
    <property type="match status" value="1"/>
</dbReference>
<comment type="similarity">
    <text evidence="1 2">Belongs to the DTD family.</text>
</comment>
<comment type="catalytic activity">
    <reaction evidence="2">
        <text>a D-aminoacyl-tRNA + H2O = a tRNA + a D-alpha-amino acid + H(+)</text>
        <dbReference type="Rhea" id="RHEA:13953"/>
        <dbReference type="Rhea" id="RHEA-COMP:10123"/>
        <dbReference type="Rhea" id="RHEA-COMP:10124"/>
        <dbReference type="ChEBI" id="CHEBI:15377"/>
        <dbReference type="ChEBI" id="CHEBI:15378"/>
        <dbReference type="ChEBI" id="CHEBI:59871"/>
        <dbReference type="ChEBI" id="CHEBI:78442"/>
        <dbReference type="ChEBI" id="CHEBI:79333"/>
        <dbReference type="EC" id="3.1.1.96"/>
    </reaction>
</comment>
<evidence type="ECO:0000313" key="3">
    <source>
        <dbReference type="EMBL" id="WRO23199.1"/>
    </source>
</evidence>
<reference evidence="3 4" key="1">
    <citation type="submission" date="2023-04" db="EMBL/GenBank/DDBJ databases">
        <authorList>
            <person name="Hsu D."/>
        </authorList>
    </citation>
    <scope>NUCLEOTIDE SEQUENCE [LARGE SCALE GENOMIC DNA]</scope>
    <source>
        <strain evidence="3 4">MK1</strain>
    </source>
</reference>
<dbReference type="GO" id="GO:0019478">
    <property type="term" value="P:D-amino acid catabolic process"/>
    <property type="evidence" value="ECO:0007669"/>
    <property type="project" value="UniProtKB-UniRule"/>
</dbReference>
<comment type="function">
    <text evidence="2">An aminoacyl-tRNA editing enzyme that deacylates mischarged D-aminoacyl-tRNAs. Also deacylates mischarged glycyl-tRNA(Ala), protecting cells against glycine mischarging by AlaRS. Acts via tRNA-based rather than protein-based catalysis; rejects L-amino acids rather than detecting D-amino acids in the active site. By recycling D-aminoacyl-tRNA to D-amino acids and free tRNA molecules, this enzyme counteracts the toxicity associated with the formation of D-aminoacyl-tRNA entities in vivo and helps enforce protein L-homochirality.</text>
</comment>
<dbReference type="EC" id="3.1.1.96" evidence="2"/>
<dbReference type="InterPro" id="IPR023509">
    <property type="entry name" value="DTD-like_sf"/>
</dbReference>
<dbReference type="GO" id="GO:0000049">
    <property type="term" value="F:tRNA binding"/>
    <property type="evidence" value="ECO:0007669"/>
    <property type="project" value="UniProtKB-UniRule"/>
</dbReference>
<dbReference type="Pfam" id="PF02580">
    <property type="entry name" value="Tyr_Deacylase"/>
    <property type="match status" value="1"/>
</dbReference>
<dbReference type="FunFam" id="3.50.80.10:FF:000001">
    <property type="entry name" value="D-aminoacyl-tRNA deacylase"/>
    <property type="match status" value="1"/>
</dbReference>
<protein>
    <recommendedName>
        <fullName evidence="2">D-aminoacyl-tRNA deacylase</fullName>
        <shortName evidence="2">DTD</shortName>
        <ecNumber evidence="2">3.1.1.96</ecNumber>
    </recommendedName>
    <alternativeName>
        <fullName evidence="2">Gly-tRNA(Ala) deacylase</fullName>
        <ecNumber evidence="2">3.1.1.-</ecNumber>
    </alternativeName>
</protein>
<dbReference type="KEGG" id="dbc:MFMK1_003049"/>
<feature type="short sequence motif" description="Gly-cisPro motif, important for rejection of L-amino acids" evidence="2">
    <location>
        <begin position="137"/>
        <end position="138"/>
    </location>
</feature>
<dbReference type="GO" id="GO:0106026">
    <property type="term" value="F:Gly-tRNA(Ala) deacylase activity"/>
    <property type="evidence" value="ECO:0007669"/>
    <property type="project" value="UniProtKB-UniRule"/>
</dbReference>
<dbReference type="EMBL" id="CP121694">
    <property type="protein sequence ID" value="WRO23199.1"/>
    <property type="molecule type" value="Genomic_DNA"/>
</dbReference>
<keyword evidence="2 3" id="KW-0378">Hydrolase</keyword>
<dbReference type="Gene3D" id="3.50.80.10">
    <property type="entry name" value="D-tyrosyl-tRNA(Tyr) deacylase"/>
    <property type="match status" value="1"/>
</dbReference>
<keyword evidence="4" id="KW-1185">Reference proteome</keyword>
<dbReference type="Proteomes" id="UP001329915">
    <property type="component" value="Chromosome"/>
</dbReference>
<comment type="catalytic activity">
    <reaction evidence="2">
        <text>glycyl-tRNA(Ala) + H2O = tRNA(Ala) + glycine + H(+)</text>
        <dbReference type="Rhea" id="RHEA:53744"/>
        <dbReference type="Rhea" id="RHEA-COMP:9657"/>
        <dbReference type="Rhea" id="RHEA-COMP:13640"/>
        <dbReference type="ChEBI" id="CHEBI:15377"/>
        <dbReference type="ChEBI" id="CHEBI:15378"/>
        <dbReference type="ChEBI" id="CHEBI:57305"/>
        <dbReference type="ChEBI" id="CHEBI:78442"/>
        <dbReference type="ChEBI" id="CHEBI:78522"/>
    </reaction>
</comment>